<dbReference type="NCBIfam" id="TIGR00472">
    <property type="entry name" value="pheT_bact"/>
    <property type="match status" value="1"/>
</dbReference>
<dbReference type="InterPro" id="IPR045864">
    <property type="entry name" value="aa-tRNA-synth_II/BPL/LPL"/>
</dbReference>
<feature type="binding site" evidence="15">
    <location>
        <position position="462"/>
    </location>
    <ligand>
        <name>Mg(2+)</name>
        <dbReference type="ChEBI" id="CHEBI:18420"/>
        <note>shared with alpha subunit</note>
    </ligand>
</feature>
<keyword evidence="9 15" id="KW-0067">ATP-binding</keyword>
<dbReference type="FunFam" id="3.50.40.10:FF:000001">
    <property type="entry name" value="Phenylalanine--tRNA ligase beta subunit"/>
    <property type="match status" value="1"/>
</dbReference>
<evidence type="ECO:0000256" key="9">
    <source>
        <dbReference type="ARBA" id="ARBA00022840"/>
    </source>
</evidence>
<dbReference type="GO" id="GO:0005524">
    <property type="term" value="F:ATP binding"/>
    <property type="evidence" value="ECO:0007669"/>
    <property type="project" value="UniProtKB-UniRule"/>
</dbReference>
<dbReference type="Pfam" id="PF01588">
    <property type="entry name" value="tRNA_bind"/>
    <property type="match status" value="1"/>
</dbReference>
<dbReference type="PANTHER" id="PTHR10947:SF0">
    <property type="entry name" value="PHENYLALANINE--TRNA LIGASE BETA SUBUNIT"/>
    <property type="match status" value="1"/>
</dbReference>
<comment type="similarity">
    <text evidence="2 15">Belongs to the phenylalanyl-tRNA synthetase beta subunit family. Type 1 subfamily.</text>
</comment>
<dbReference type="InterPro" id="IPR005121">
    <property type="entry name" value="Fdx_antiC-bd"/>
</dbReference>
<dbReference type="InterPro" id="IPR041616">
    <property type="entry name" value="PheRS_beta_core"/>
</dbReference>
<keyword evidence="6 15" id="KW-0436">Ligase</keyword>
<dbReference type="Gene3D" id="3.50.40.10">
    <property type="entry name" value="Phenylalanyl-trna Synthetase, Chain B, domain 3"/>
    <property type="match status" value="1"/>
</dbReference>
<dbReference type="PANTHER" id="PTHR10947">
    <property type="entry name" value="PHENYLALANYL-TRNA SYNTHETASE BETA CHAIN AND LEUCINE-RICH REPEAT-CONTAINING PROTEIN 47"/>
    <property type="match status" value="1"/>
</dbReference>
<evidence type="ECO:0000256" key="3">
    <source>
        <dbReference type="ARBA" id="ARBA00011209"/>
    </source>
</evidence>
<reference evidence="20 21" key="1">
    <citation type="journal article" date="2018" name="Genome Announc.">
        <title>Complete genomes of two Megasphaera elsdenii strains, NCIMB 702410 and ATCC 25940.</title>
        <authorList>
            <person name="Hatmaker E.A."/>
            <person name="O'Dell K."/>
            <person name="Riley L.A."/>
            <person name="Klingeman D.M."/>
            <person name="Guss A.M."/>
        </authorList>
    </citation>
    <scope>NUCLEOTIDE SEQUENCE [LARGE SCALE GENOMIC DNA]</scope>
    <source>
        <strain evidence="20 21">NCIMB702410</strain>
    </source>
</reference>
<dbReference type="SUPFAM" id="SSF54991">
    <property type="entry name" value="Anticodon-binding domain of PheRS"/>
    <property type="match status" value="1"/>
</dbReference>
<evidence type="ECO:0000256" key="10">
    <source>
        <dbReference type="ARBA" id="ARBA00022842"/>
    </source>
</evidence>
<proteinExistence type="inferred from homology"/>
<dbReference type="SMART" id="SM00874">
    <property type="entry name" value="B5"/>
    <property type="match status" value="1"/>
</dbReference>
<dbReference type="Gene3D" id="3.30.930.10">
    <property type="entry name" value="Bira Bifunctional Protein, Domain 2"/>
    <property type="match status" value="1"/>
</dbReference>
<evidence type="ECO:0000313" key="21">
    <source>
        <dbReference type="Proteomes" id="UP000238358"/>
    </source>
</evidence>
<dbReference type="InterPro" id="IPR004532">
    <property type="entry name" value="Phe-tRNA-ligase_IIc_bsu_bact"/>
</dbReference>
<dbReference type="Pfam" id="PF17759">
    <property type="entry name" value="tRNA_synthFbeta"/>
    <property type="match status" value="1"/>
</dbReference>
<dbReference type="EC" id="6.1.1.20" evidence="15"/>
<dbReference type="GO" id="GO:0004826">
    <property type="term" value="F:phenylalanine-tRNA ligase activity"/>
    <property type="evidence" value="ECO:0007669"/>
    <property type="project" value="UniProtKB-UniRule"/>
</dbReference>
<feature type="binding site" evidence="15">
    <location>
        <position position="472"/>
    </location>
    <ligand>
        <name>Mg(2+)</name>
        <dbReference type="ChEBI" id="CHEBI:18420"/>
        <note>shared with alpha subunit</note>
    </ligand>
</feature>
<dbReference type="InterPro" id="IPR036690">
    <property type="entry name" value="Fdx_antiC-bd_sf"/>
</dbReference>
<dbReference type="HAMAP" id="MF_00283">
    <property type="entry name" value="Phe_tRNA_synth_beta1"/>
    <property type="match status" value="1"/>
</dbReference>
<evidence type="ECO:0000259" key="19">
    <source>
        <dbReference type="PROSITE" id="PS51483"/>
    </source>
</evidence>
<dbReference type="RefSeq" id="WP_027895122.1">
    <property type="nucleotide sequence ID" value="NZ_CP027569.1"/>
</dbReference>
<evidence type="ECO:0000313" key="20">
    <source>
        <dbReference type="EMBL" id="AVO27640.1"/>
    </source>
</evidence>
<dbReference type="InterPro" id="IPR009061">
    <property type="entry name" value="DNA-bd_dom_put_sf"/>
</dbReference>
<keyword evidence="7 15" id="KW-0479">Metal-binding</keyword>
<dbReference type="InterPro" id="IPR005146">
    <property type="entry name" value="B3/B4_tRNA-bd"/>
</dbReference>
<evidence type="ECO:0000256" key="14">
    <source>
        <dbReference type="ARBA" id="ARBA00049255"/>
    </source>
</evidence>
<dbReference type="CDD" id="cd00769">
    <property type="entry name" value="PheRS_beta_core"/>
    <property type="match status" value="1"/>
</dbReference>
<evidence type="ECO:0000256" key="7">
    <source>
        <dbReference type="ARBA" id="ARBA00022723"/>
    </source>
</evidence>
<dbReference type="SMART" id="SM00896">
    <property type="entry name" value="FDX-ACB"/>
    <property type="match status" value="1"/>
</dbReference>
<dbReference type="GO" id="GO:0000049">
    <property type="term" value="F:tRNA binding"/>
    <property type="evidence" value="ECO:0007669"/>
    <property type="project" value="UniProtKB-UniRule"/>
</dbReference>
<dbReference type="Gene3D" id="3.30.70.380">
    <property type="entry name" value="Ferrodoxin-fold anticodon-binding domain"/>
    <property type="match status" value="1"/>
</dbReference>
<organism evidence="20 21">
    <name type="scientific">Megasphaera elsdenii</name>
    <dbReference type="NCBI Taxonomy" id="907"/>
    <lineage>
        <taxon>Bacteria</taxon>
        <taxon>Bacillati</taxon>
        <taxon>Bacillota</taxon>
        <taxon>Negativicutes</taxon>
        <taxon>Veillonellales</taxon>
        <taxon>Veillonellaceae</taxon>
        <taxon>Megasphaera</taxon>
    </lineage>
</organism>
<dbReference type="FunFam" id="3.30.56.10:FF:000002">
    <property type="entry name" value="Phenylalanine--tRNA ligase beta subunit"/>
    <property type="match status" value="1"/>
</dbReference>
<evidence type="ECO:0000256" key="16">
    <source>
        <dbReference type="PROSITE-ProRule" id="PRU00209"/>
    </source>
</evidence>
<dbReference type="PROSITE" id="PS50886">
    <property type="entry name" value="TRBD"/>
    <property type="match status" value="1"/>
</dbReference>
<keyword evidence="12 15" id="KW-0648">Protein biosynthesis</keyword>
<dbReference type="GO" id="GO:0000287">
    <property type="term" value="F:magnesium ion binding"/>
    <property type="evidence" value="ECO:0007669"/>
    <property type="project" value="UniProtKB-UniRule"/>
</dbReference>
<comment type="catalytic activity">
    <reaction evidence="14 15">
        <text>tRNA(Phe) + L-phenylalanine + ATP = L-phenylalanyl-tRNA(Phe) + AMP + diphosphate + H(+)</text>
        <dbReference type="Rhea" id="RHEA:19413"/>
        <dbReference type="Rhea" id="RHEA-COMP:9668"/>
        <dbReference type="Rhea" id="RHEA-COMP:9699"/>
        <dbReference type="ChEBI" id="CHEBI:15378"/>
        <dbReference type="ChEBI" id="CHEBI:30616"/>
        <dbReference type="ChEBI" id="CHEBI:33019"/>
        <dbReference type="ChEBI" id="CHEBI:58095"/>
        <dbReference type="ChEBI" id="CHEBI:78442"/>
        <dbReference type="ChEBI" id="CHEBI:78531"/>
        <dbReference type="ChEBI" id="CHEBI:456215"/>
        <dbReference type="EC" id="6.1.1.20"/>
    </reaction>
</comment>
<evidence type="ECO:0000256" key="11">
    <source>
        <dbReference type="ARBA" id="ARBA00022884"/>
    </source>
</evidence>
<dbReference type="FunFam" id="2.40.50.140:FF:000045">
    <property type="entry name" value="Phenylalanine--tRNA ligase beta subunit"/>
    <property type="match status" value="1"/>
</dbReference>
<dbReference type="InterPro" id="IPR033714">
    <property type="entry name" value="tRNA_bind_bactPheRS"/>
</dbReference>
<feature type="domain" description="FDX-ACB" evidence="18">
    <location>
        <begin position="715"/>
        <end position="808"/>
    </location>
</feature>
<dbReference type="Pfam" id="PF03483">
    <property type="entry name" value="B3_4"/>
    <property type="match status" value="1"/>
</dbReference>
<dbReference type="NCBIfam" id="NF045760">
    <property type="entry name" value="YtpR"/>
    <property type="match status" value="1"/>
</dbReference>
<dbReference type="AlphaFoldDB" id="A0A2S0M843"/>
<dbReference type="InterPro" id="IPR012340">
    <property type="entry name" value="NA-bd_OB-fold"/>
</dbReference>
<protein>
    <recommendedName>
        <fullName evidence="15">Phenylalanine--tRNA ligase beta subunit</fullName>
        <ecNumber evidence="15">6.1.1.20</ecNumber>
    </recommendedName>
    <alternativeName>
        <fullName evidence="15">Phenylalanyl-tRNA synthetase beta subunit</fullName>
        <shortName evidence="15">PheRS</shortName>
    </alternativeName>
</protein>
<dbReference type="Pfam" id="PF03484">
    <property type="entry name" value="B5"/>
    <property type="match status" value="1"/>
</dbReference>
<keyword evidence="4 15" id="KW-0963">Cytoplasm</keyword>
<dbReference type="CDD" id="cd02796">
    <property type="entry name" value="tRNA_bind_bactPheRS"/>
    <property type="match status" value="1"/>
</dbReference>
<dbReference type="InterPro" id="IPR005147">
    <property type="entry name" value="tRNA_synthase_B5-dom"/>
</dbReference>
<evidence type="ECO:0000256" key="13">
    <source>
        <dbReference type="ARBA" id="ARBA00023146"/>
    </source>
</evidence>
<dbReference type="FunFam" id="3.30.70.380:FF:000001">
    <property type="entry name" value="Phenylalanine--tRNA ligase beta subunit"/>
    <property type="match status" value="1"/>
</dbReference>
<evidence type="ECO:0000256" key="8">
    <source>
        <dbReference type="ARBA" id="ARBA00022741"/>
    </source>
</evidence>
<comment type="cofactor">
    <cofactor evidence="15">
        <name>Mg(2+)</name>
        <dbReference type="ChEBI" id="CHEBI:18420"/>
    </cofactor>
    <text evidence="15">Binds 2 magnesium ions per tetramer.</text>
</comment>
<dbReference type="SMART" id="SM00873">
    <property type="entry name" value="B3_4"/>
    <property type="match status" value="1"/>
</dbReference>
<feature type="binding site" evidence="15">
    <location>
        <position position="471"/>
    </location>
    <ligand>
        <name>Mg(2+)</name>
        <dbReference type="ChEBI" id="CHEBI:18420"/>
        <note>shared with alpha subunit</note>
    </ligand>
</feature>
<comment type="subunit">
    <text evidence="3 15">Tetramer of two alpha and two beta subunits.</text>
</comment>
<dbReference type="InterPro" id="IPR002547">
    <property type="entry name" value="tRNA-bd_dom"/>
</dbReference>
<dbReference type="Pfam" id="PF03147">
    <property type="entry name" value="FDX-ACB"/>
    <property type="match status" value="1"/>
</dbReference>
<dbReference type="InterPro" id="IPR020825">
    <property type="entry name" value="Phe-tRNA_synthase-like_B3/B4"/>
</dbReference>
<keyword evidence="13 15" id="KW-0030">Aminoacyl-tRNA synthetase</keyword>
<dbReference type="OrthoDB" id="9805455at2"/>
<evidence type="ECO:0000259" key="18">
    <source>
        <dbReference type="PROSITE" id="PS51447"/>
    </source>
</evidence>
<evidence type="ECO:0000259" key="17">
    <source>
        <dbReference type="PROSITE" id="PS50886"/>
    </source>
</evidence>
<feature type="domain" description="TRNA-binding" evidence="17">
    <location>
        <begin position="41"/>
        <end position="155"/>
    </location>
</feature>
<evidence type="ECO:0000256" key="4">
    <source>
        <dbReference type="ARBA" id="ARBA00022490"/>
    </source>
</evidence>
<gene>
    <name evidence="15" type="primary">pheT</name>
    <name evidence="20" type="ORF">C6Y28_08485</name>
</gene>
<keyword evidence="8 15" id="KW-0547">Nucleotide-binding</keyword>
<keyword evidence="11 16" id="KW-0694">RNA-binding</keyword>
<feature type="binding site" evidence="15">
    <location>
        <position position="468"/>
    </location>
    <ligand>
        <name>Mg(2+)</name>
        <dbReference type="ChEBI" id="CHEBI:18420"/>
        <note>shared with alpha subunit</note>
    </ligand>
</feature>
<dbReference type="PROSITE" id="PS51447">
    <property type="entry name" value="FDX_ACB"/>
    <property type="match status" value="1"/>
</dbReference>
<dbReference type="PROSITE" id="PS51483">
    <property type="entry name" value="B5"/>
    <property type="match status" value="1"/>
</dbReference>
<dbReference type="SUPFAM" id="SSF50249">
    <property type="entry name" value="Nucleic acid-binding proteins"/>
    <property type="match status" value="1"/>
</dbReference>
<evidence type="ECO:0000256" key="2">
    <source>
        <dbReference type="ARBA" id="ARBA00008653"/>
    </source>
</evidence>
<sequence>MKSSLTWMQDYVDVDMNQDMQAFADKLTIAGIPVEQVEYWGTEVKKVKTGKILQIDKHPDADKLVVCQVDMGDEQLQIVTAATNVRVGQVVPVAVHGAHLPGGTKIKRSKLRGVLSNGMFCSAHEFGFDDSLLLPEEREGIWILPPDTPLGVDAADYLQVRDVVYEYELTANRADCFSMVGLSREFAVLSGKEAHYPDISVKECDTPIDGKVKVSIDDDELCSRYTARLLLNVKIGKSPMWMQQRLRKSGVRPINNVVDATNYTMIELGIPLHAYDYDKVAGHHLIARRAQADEAMKTLDDVDRKLTDNMLVIADEEKACCIAGIMGGMDSEVTDQTTTVILECASFKGSNIRHTGRMLGLRSEASGRFERGLDSDSCINSIDRCAQLLQEMGACDVAKGVVDVYPKPQATTRIAFTAAQVNKFLGTEITEADMVHILETLQFGIEKDGNTLTAVVPSYRGDCTEMPDIAEEVARVYGYENIPSTRPAAPISKGEAGFHHDVGEKISSILSSSGLNETVTFSFMHPDQLKKLLFKDGDAVYNAVPILNPITEDFPLMRTTLIPTLMDVLVRNQAVKNPSVGIYEIAPVYRPKQLPLTELPEQEFYVTGLLYGQRTAAEWPEEAENYDFYDVKGLVEAVLQGLGIQADLEVSDWAPLHPGKAARYVKDGKVLCDFGELHPKAVDNYDVAGPVYVFEMHMDAILPLVNLLPDYHKVAKFPASSRDLAFLAPLATTNADIVDVIKEDGGENLEAVHLFDMYTGKQVPQGYKSLAYSLVFRSEEGTLTDADIQAPVDAIVKDLKEKFDCELR</sequence>
<name>A0A2S0M843_MEGEL</name>
<evidence type="ECO:0000256" key="12">
    <source>
        <dbReference type="ARBA" id="ARBA00022917"/>
    </source>
</evidence>
<comment type="subcellular location">
    <subcellularLocation>
        <location evidence="1 15">Cytoplasm</location>
    </subcellularLocation>
</comment>
<accession>A0A2S0M843</accession>
<dbReference type="Proteomes" id="UP000238358">
    <property type="component" value="Chromosome"/>
</dbReference>
<dbReference type="SUPFAM" id="SSF56037">
    <property type="entry name" value="PheT/TilS domain"/>
    <property type="match status" value="1"/>
</dbReference>
<dbReference type="Gene3D" id="2.40.50.140">
    <property type="entry name" value="Nucleic acid-binding proteins"/>
    <property type="match status" value="1"/>
</dbReference>
<dbReference type="GO" id="GO:0140096">
    <property type="term" value="F:catalytic activity, acting on a protein"/>
    <property type="evidence" value="ECO:0007669"/>
    <property type="project" value="UniProtKB-ARBA"/>
</dbReference>
<dbReference type="EMBL" id="CP027569">
    <property type="protein sequence ID" value="AVO27640.1"/>
    <property type="molecule type" value="Genomic_DNA"/>
</dbReference>
<feature type="domain" description="B5" evidence="19">
    <location>
        <begin position="409"/>
        <end position="484"/>
    </location>
</feature>
<dbReference type="InterPro" id="IPR045060">
    <property type="entry name" value="Phe-tRNA-ligase_IIc_bsu"/>
</dbReference>
<dbReference type="GO" id="GO:0006432">
    <property type="term" value="P:phenylalanyl-tRNA aminoacylation"/>
    <property type="evidence" value="ECO:0007669"/>
    <property type="project" value="UniProtKB-UniRule"/>
</dbReference>
<dbReference type="GO" id="GO:0016740">
    <property type="term" value="F:transferase activity"/>
    <property type="evidence" value="ECO:0007669"/>
    <property type="project" value="UniProtKB-ARBA"/>
</dbReference>
<dbReference type="GO" id="GO:0009328">
    <property type="term" value="C:phenylalanine-tRNA ligase complex"/>
    <property type="evidence" value="ECO:0007669"/>
    <property type="project" value="TreeGrafter"/>
</dbReference>
<keyword evidence="10 15" id="KW-0460">Magnesium</keyword>
<dbReference type="SUPFAM" id="SSF55681">
    <property type="entry name" value="Class II aaRS and biotin synthetases"/>
    <property type="match status" value="1"/>
</dbReference>
<evidence type="ECO:0000256" key="1">
    <source>
        <dbReference type="ARBA" id="ARBA00004496"/>
    </source>
</evidence>
<evidence type="ECO:0000256" key="6">
    <source>
        <dbReference type="ARBA" id="ARBA00022598"/>
    </source>
</evidence>
<evidence type="ECO:0000256" key="15">
    <source>
        <dbReference type="HAMAP-Rule" id="MF_00283"/>
    </source>
</evidence>
<keyword evidence="5 16" id="KW-0820">tRNA-binding</keyword>
<dbReference type="Gene3D" id="3.30.56.10">
    <property type="match status" value="2"/>
</dbReference>
<dbReference type="SUPFAM" id="SSF46955">
    <property type="entry name" value="Putative DNA-binding domain"/>
    <property type="match status" value="1"/>
</dbReference>
<evidence type="ECO:0000256" key="5">
    <source>
        <dbReference type="ARBA" id="ARBA00022555"/>
    </source>
</evidence>